<dbReference type="Gene3D" id="2.60.120.260">
    <property type="entry name" value="Galactose-binding domain-like"/>
    <property type="match status" value="1"/>
</dbReference>
<protein>
    <submittedName>
        <fullName evidence="4">T9SS type A sorting domain-containing protein</fullName>
    </submittedName>
</protein>
<feature type="signal peptide" evidence="2">
    <location>
        <begin position="1"/>
        <end position="18"/>
    </location>
</feature>
<evidence type="ECO:0000256" key="2">
    <source>
        <dbReference type="SAM" id="SignalP"/>
    </source>
</evidence>
<name>A0ABR9WNZ1_9FLAO</name>
<feature type="domain" description="Secretion system C-terminal sorting" evidence="3">
    <location>
        <begin position="499"/>
        <end position="568"/>
    </location>
</feature>
<feature type="chain" id="PRO_5046149104" evidence="2">
    <location>
        <begin position="19"/>
        <end position="569"/>
    </location>
</feature>
<dbReference type="Pfam" id="PF18962">
    <property type="entry name" value="Por_Secre_tail"/>
    <property type="match status" value="1"/>
</dbReference>
<evidence type="ECO:0000256" key="1">
    <source>
        <dbReference type="ARBA" id="ARBA00022729"/>
    </source>
</evidence>
<comment type="caution">
    <text evidence="4">The sequence shown here is derived from an EMBL/GenBank/DDBJ whole genome shotgun (WGS) entry which is preliminary data.</text>
</comment>
<keyword evidence="5" id="KW-1185">Reference proteome</keyword>
<reference evidence="4 5" key="1">
    <citation type="submission" date="2020-10" db="EMBL/GenBank/DDBJ databases">
        <title>The genome sequence of Flavobacterium aquaticum 1Y8A.</title>
        <authorList>
            <person name="Liu Y."/>
        </authorList>
    </citation>
    <scope>NUCLEOTIDE SEQUENCE [LARGE SCALE GENOMIC DNA]</scope>
    <source>
        <strain evidence="4 5">1Y8A</strain>
    </source>
</reference>
<sequence length="569" mass="59676">MKKLYTLLLIAVCTLSFGQVFYSENMGTPGGTTAIAANTFQNTSPILYSGTADVRASTVSSGYTGASAGGNVYFASNTTNFFLIEGINTSAYNTADLQLSFGHHKNTTAGNNELIVEVSTNGTTFTPLTYSRTTGAGTANWTLITITSGIPSTNNLRIRFTQSSATTQFRIDDVKLNSVSASCTLSLGTAVTACLASTSALDNYTVTIPYTGGANATYTITTSGTVSGDNPTSVAAGNIVVTFTEGTAYSVTITGGTCNLNASGASPECKIPNTLPFSEPFNYTASSALSSSQKWTNISLGSDEILATASNLTYTGITSTGGSITFAGTGSDTKAPFTTVNSDVIYASFLSSVTDITGVTGVSYFAILSDVSNSFTTARIWIKNDGTQYQYGLSPTTSAADIVWSTNLYNVGTTQYLVLRHNFSSNTLSLFENPTIGGTASSTVNVTPTVAITNFAGFVLRQESATTTPVMIIDELTINTVPNFTLSSSSFNSIEGLSMYPNPLKGNTLFITSATNADMSVQIFDLLGKEVIKTNVINNTINVTNLQAGVYVVKITEEGKTATRKLVIQ</sequence>
<keyword evidence="1 2" id="KW-0732">Signal</keyword>
<evidence type="ECO:0000313" key="5">
    <source>
        <dbReference type="Proteomes" id="UP000656274"/>
    </source>
</evidence>
<organism evidence="4 5">
    <name type="scientific">Flavobacterium proteolyticum</name>
    <dbReference type="NCBI Taxonomy" id="2911683"/>
    <lineage>
        <taxon>Bacteria</taxon>
        <taxon>Pseudomonadati</taxon>
        <taxon>Bacteroidota</taxon>
        <taxon>Flavobacteriia</taxon>
        <taxon>Flavobacteriales</taxon>
        <taxon>Flavobacteriaceae</taxon>
        <taxon>Flavobacterium</taxon>
    </lineage>
</organism>
<dbReference type="RefSeq" id="WP_194093431.1">
    <property type="nucleotide sequence ID" value="NZ_JADFTZ010000001.1"/>
</dbReference>
<dbReference type="NCBIfam" id="TIGR04183">
    <property type="entry name" value="Por_Secre_tail"/>
    <property type="match status" value="1"/>
</dbReference>
<evidence type="ECO:0000259" key="3">
    <source>
        <dbReference type="Pfam" id="PF18962"/>
    </source>
</evidence>
<evidence type="ECO:0000313" key="4">
    <source>
        <dbReference type="EMBL" id="MBE9575520.1"/>
    </source>
</evidence>
<gene>
    <name evidence="4" type="ORF">IM755_02260</name>
</gene>
<proteinExistence type="predicted"/>
<dbReference type="InterPro" id="IPR026444">
    <property type="entry name" value="Secre_tail"/>
</dbReference>
<dbReference type="Proteomes" id="UP000656274">
    <property type="component" value="Unassembled WGS sequence"/>
</dbReference>
<accession>A0ABR9WNZ1</accession>
<dbReference type="EMBL" id="JADFTZ010000001">
    <property type="protein sequence ID" value="MBE9575520.1"/>
    <property type="molecule type" value="Genomic_DNA"/>
</dbReference>